<keyword evidence="4" id="KW-0227">DNA damage</keyword>
<evidence type="ECO:0000313" key="12">
    <source>
        <dbReference type="Proteomes" id="UP001150569"/>
    </source>
</evidence>
<comment type="caution">
    <text evidence="11">The sequence shown here is derived from an EMBL/GenBank/DDBJ whole genome shotgun (WGS) entry which is preliminary data.</text>
</comment>
<dbReference type="Proteomes" id="UP001150569">
    <property type="component" value="Unassembled WGS sequence"/>
</dbReference>
<dbReference type="OrthoDB" id="3361892at2759"/>
<comment type="catalytic activity">
    <reaction evidence="9">
        <text>L-lysyl-[histone] + acetyl-CoA = N(6)-acetyl-L-lysyl-[histone] + CoA + H(+)</text>
        <dbReference type="Rhea" id="RHEA:21992"/>
        <dbReference type="Rhea" id="RHEA-COMP:9845"/>
        <dbReference type="Rhea" id="RHEA-COMP:11338"/>
        <dbReference type="ChEBI" id="CHEBI:15378"/>
        <dbReference type="ChEBI" id="CHEBI:29969"/>
        <dbReference type="ChEBI" id="CHEBI:57287"/>
        <dbReference type="ChEBI" id="CHEBI:57288"/>
        <dbReference type="ChEBI" id="CHEBI:61930"/>
        <dbReference type="EC" id="2.3.1.48"/>
    </reaction>
    <physiologicalReaction direction="left-to-right" evidence="9">
        <dbReference type="Rhea" id="RHEA:21993"/>
    </physiologicalReaction>
</comment>
<dbReference type="AlphaFoldDB" id="A0A9W8AKR1"/>
<protein>
    <recommendedName>
        <fullName evidence="2">histone acetyltransferase</fullName>
        <ecNumber evidence="2">2.3.1.48</ecNumber>
    </recommendedName>
</protein>
<feature type="compositionally biased region" description="Low complexity" evidence="10">
    <location>
        <begin position="246"/>
        <end position="261"/>
    </location>
</feature>
<dbReference type="PANTHER" id="PTHR31571:SF2">
    <property type="entry name" value="HISTONE ACETYLTRANSFERASE RTT109"/>
    <property type="match status" value="1"/>
</dbReference>
<dbReference type="InterPro" id="IPR051236">
    <property type="entry name" value="HAT_RTT109-like"/>
</dbReference>
<evidence type="ECO:0000256" key="2">
    <source>
        <dbReference type="ARBA" id="ARBA00013184"/>
    </source>
</evidence>
<accession>A0A9W8AKR1</accession>
<dbReference type="GO" id="GO:0005634">
    <property type="term" value="C:nucleus"/>
    <property type="evidence" value="ECO:0007669"/>
    <property type="project" value="UniProtKB-SubCell"/>
</dbReference>
<evidence type="ECO:0000256" key="8">
    <source>
        <dbReference type="ARBA" id="ARBA00023242"/>
    </source>
</evidence>
<dbReference type="PROSITE" id="PS51728">
    <property type="entry name" value="RTT109_HAT"/>
    <property type="match status" value="1"/>
</dbReference>
<comment type="subcellular location">
    <subcellularLocation>
        <location evidence="1">Nucleus</location>
    </subcellularLocation>
</comment>
<dbReference type="Pfam" id="PF08214">
    <property type="entry name" value="HAT_KAT11"/>
    <property type="match status" value="1"/>
</dbReference>
<evidence type="ECO:0000256" key="5">
    <source>
        <dbReference type="ARBA" id="ARBA00022990"/>
    </source>
</evidence>
<dbReference type="InterPro" id="IPR016849">
    <property type="entry name" value="Rtt109"/>
</dbReference>
<feature type="region of interest" description="Disordered" evidence="10">
    <location>
        <begin position="246"/>
        <end position="290"/>
    </location>
</feature>
<dbReference type="GO" id="GO:0006355">
    <property type="term" value="P:regulation of DNA-templated transcription"/>
    <property type="evidence" value="ECO:0007669"/>
    <property type="project" value="InterPro"/>
</dbReference>
<keyword evidence="3" id="KW-0808">Transferase</keyword>
<keyword evidence="6" id="KW-0805">Transcription regulation</keyword>
<dbReference type="EMBL" id="JANBPT010000017">
    <property type="protein sequence ID" value="KAJ1930035.1"/>
    <property type="molecule type" value="Genomic_DNA"/>
</dbReference>
<evidence type="ECO:0000313" key="11">
    <source>
        <dbReference type="EMBL" id="KAJ1930035.1"/>
    </source>
</evidence>
<dbReference type="PANTHER" id="PTHR31571">
    <property type="entry name" value="ALTERED INHERITANCE OF MITOCHONDRIA PROTEIN 6"/>
    <property type="match status" value="1"/>
</dbReference>
<proteinExistence type="predicted"/>
<reference evidence="11" key="1">
    <citation type="submission" date="2022-07" db="EMBL/GenBank/DDBJ databases">
        <title>Phylogenomic reconstructions and comparative analyses of Kickxellomycotina fungi.</title>
        <authorList>
            <person name="Reynolds N.K."/>
            <person name="Stajich J.E."/>
            <person name="Barry K."/>
            <person name="Grigoriev I.V."/>
            <person name="Crous P."/>
            <person name="Smith M.E."/>
        </authorList>
    </citation>
    <scope>NUCLEOTIDE SEQUENCE</scope>
    <source>
        <strain evidence="11">RSA 861</strain>
    </source>
</reference>
<evidence type="ECO:0000256" key="4">
    <source>
        <dbReference type="ARBA" id="ARBA00022763"/>
    </source>
</evidence>
<feature type="compositionally biased region" description="Basic and acidic residues" evidence="10">
    <location>
        <begin position="423"/>
        <end position="434"/>
    </location>
</feature>
<dbReference type="InterPro" id="IPR013178">
    <property type="entry name" value="Histone_AcTrfase_Rtt109/CBP"/>
</dbReference>
<gene>
    <name evidence="11" type="ORF">IWQ60_000643</name>
</gene>
<keyword evidence="8" id="KW-0539">Nucleus</keyword>
<keyword evidence="7" id="KW-0804">Transcription</keyword>
<evidence type="ECO:0000256" key="10">
    <source>
        <dbReference type="SAM" id="MobiDB-lite"/>
    </source>
</evidence>
<keyword evidence="5" id="KW-0007">Acetylation</keyword>
<dbReference type="GO" id="GO:0032931">
    <property type="term" value="F:histone H3K56 acetyltransferase activity"/>
    <property type="evidence" value="ECO:0007669"/>
    <property type="project" value="TreeGrafter"/>
</dbReference>
<feature type="region of interest" description="Disordered" evidence="10">
    <location>
        <begin position="408"/>
        <end position="448"/>
    </location>
</feature>
<organism evidence="11 12">
    <name type="scientific">Tieghemiomyces parasiticus</name>
    <dbReference type="NCBI Taxonomy" id="78921"/>
    <lineage>
        <taxon>Eukaryota</taxon>
        <taxon>Fungi</taxon>
        <taxon>Fungi incertae sedis</taxon>
        <taxon>Zoopagomycota</taxon>
        <taxon>Kickxellomycotina</taxon>
        <taxon>Dimargaritomycetes</taxon>
        <taxon>Dimargaritales</taxon>
        <taxon>Dimargaritaceae</taxon>
        <taxon>Tieghemiomyces</taxon>
    </lineage>
</organism>
<evidence type="ECO:0000256" key="9">
    <source>
        <dbReference type="ARBA" id="ARBA00048940"/>
    </source>
</evidence>
<evidence type="ECO:0000256" key="6">
    <source>
        <dbReference type="ARBA" id="ARBA00023015"/>
    </source>
</evidence>
<evidence type="ECO:0000256" key="7">
    <source>
        <dbReference type="ARBA" id="ARBA00023163"/>
    </source>
</evidence>
<name>A0A9W8AKR1_9FUNG</name>
<sequence>MAETSFSSYLQDRLGAYTDSDTPLVVHAIASKPHACSALYDIPADPDSTATTGGGGGGYRVTKRLLLVSQSRGSIAPSALRGPVMVAGLMAYEYRPPAKVAGVADQRPVLVYIEKVDSSGLWRRPSDRASTASGSGDQSRSAALRSPLAALLRVYVELCLAEYGRRRAVEVHVCARPQPEYLFAKSKANPAKRILNDQQLVRWWHRVLTTVAEKTAGAEVSRLFANWLVPGLSAAEARLLLGSSSQVSDSSTSATSTDAATPGLAWTYGPSHSPTTRATEVIPRFPDDPKTRLLEKPGSRAWTVAEFYEWLAIGEECGAGHRVGFYILRYPRGALATSTVPCTSASMGDAAERESGHWCTVSKAGWETVLSLLFHTSMDFSNDRGAQRSSARFFQWMQRKFNLAGVSVRTPSAGSTSAPPDSPKMDDRDSRSVDLGEPAAKRVRLAEA</sequence>
<feature type="compositionally biased region" description="Polar residues" evidence="10">
    <location>
        <begin position="409"/>
        <end position="419"/>
    </location>
</feature>
<evidence type="ECO:0000256" key="3">
    <source>
        <dbReference type="ARBA" id="ARBA00022679"/>
    </source>
</evidence>
<evidence type="ECO:0000256" key="1">
    <source>
        <dbReference type="ARBA" id="ARBA00004123"/>
    </source>
</evidence>
<dbReference type="GO" id="GO:0006974">
    <property type="term" value="P:DNA damage response"/>
    <property type="evidence" value="ECO:0007669"/>
    <property type="project" value="UniProtKB-KW"/>
</dbReference>
<dbReference type="SMART" id="SM01250">
    <property type="entry name" value="KAT11"/>
    <property type="match status" value="1"/>
</dbReference>
<keyword evidence="12" id="KW-1185">Reference proteome</keyword>
<dbReference type="EC" id="2.3.1.48" evidence="2"/>